<name>A0A2V2XCB2_TRYCR</name>
<dbReference type="VEuPathDB" id="TriTrypDB:BCY84_15222"/>
<dbReference type="InterPro" id="IPR011128">
    <property type="entry name" value="G3P_DH_NAD-dep_N"/>
</dbReference>
<keyword evidence="1" id="KW-0732">Signal</keyword>
<evidence type="ECO:0000313" key="4">
    <source>
        <dbReference type="Proteomes" id="UP000246078"/>
    </source>
</evidence>
<dbReference type="VEuPathDB" id="TriTrypDB:Tc_MARK_3179"/>
<dbReference type="AlphaFoldDB" id="A0A2V2XCB2"/>
<accession>A0A2V2XCB2</accession>
<dbReference type="InterPro" id="IPR036291">
    <property type="entry name" value="NAD(P)-bd_dom_sf"/>
</dbReference>
<dbReference type="OrthoDB" id="242561at2759"/>
<dbReference type="VEuPathDB" id="TriTrypDB:TcCLB.508153.40"/>
<reference evidence="3 4" key="1">
    <citation type="journal article" date="2018" name="Microb. Genom.">
        <title>Expanding an expanded genome: long-read sequencing of Trypanosoma cruzi.</title>
        <authorList>
            <person name="Berna L."/>
            <person name="Rodriguez M."/>
            <person name="Chiribao M.L."/>
            <person name="Parodi-Talice A."/>
            <person name="Pita S."/>
            <person name="Rijo G."/>
            <person name="Alvarez-Valin F."/>
            <person name="Robello C."/>
        </authorList>
    </citation>
    <scope>NUCLEOTIDE SEQUENCE [LARGE SCALE GENOMIC DNA]</scope>
    <source>
        <strain evidence="3 4">TCC</strain>
    </source>
</reference>
<dbReference type="VEuPathDB" id="TriTrypDB:TcCLB.503671.20"/>
<dbReference type="VEuPathDB" id="TriTrypDB:TCSYLVIO_007447"/>
<dbReference type="OMA" id="HADAPIF"/>
<sequence>MRSRLLVIGAGELGTACALSLLANMGGRDARAGDVVTMCARDREYLQELEHGSQTFRLFGRNIRVPSQMCFQALGEEMAEEAFHCEASLLCVPVSCFAEGNGDTPREKASAGVCDCLGRHADAPIFVFGRGFSRDGLTPVEELNRVIRPRPSKLVVVSGPLFAKEWAAASVQENTTSTSSRSSSHAASRNSGVSIAFAMADETDAETLQAVKDISQRLWCRESVTWLTEPKSSGLLSLVNGCFPLCSMGAGMVSSEYPASVSAMMSYMQHAISATEKLVNEVLSRPQGAPLPACAVATLAMACTNHASREFIFGRRLNFHFRHRDAIRAVFPGNSHESLDASVAGLHTLLKRRSFSSPFYEVLMDAFLTVLRASVAGRGLVKTGCYDYRDQLSVEDAPLLRHVLAVDEAMHSGDEDRFNKARHTLEVEFNNSATPSSGL</sequence>
<feature type="chain" id="PRO_5030059085" description="Glycerol-3-phosphate dehydrogenase NAD-dependent N-terminal domain-containing protein" evidence="1">
    <location>
        <begin position="19"/>
        <end position="439"/>
    </location>
</feature>
<protein>
    <recommendedName>
        <fullName evidence="2">Glycerol-3-phosphate dehydrogenase NAD-dependent N-terminal domain-containing protein</fullName>
    </recommendedName>
</protein>
<evidence type="ECO:0000256" key="1">
    <source>
        <dbReference type="SAM" id="SignalP"/>
    </source>
</evidence>
<dbReference type="VEuPathDB" id="TriTrypDB:TCDM_00249"/>
<organism evidence="3 4">
    <name type="scientific">Trypanosoma cruzi</name>
    <dbReference type="NCBI Taxonomy" id="5693"/>
    <lineage>
        <taxon>Eukaryota</taxon>
        <taxon>Discoba</taxon>
        <taxon>Euglenozoa</taxon>
        <taxon>Kinetoplastea</taxon>
        <taxon>Metakinetoplastina</taxon>
        <taxon>Trypanosomatida</taxon>
        <taxon>Trypanosomatidae</taxon>
        <taxon>Trypanosoma</taxon>
        <taxon>Schizotrypanum</taxon>
    </lineage>
</organism>
<dbReference type="VEuPathDB" id="TriTrypDB:C4B63_429g1"/>
<dbReference type="VEuPathDB" id="TriTrypDB:TcG_08286"/>
<dbReference type="VEuPathDB" id="TriTrypDB:TcYC6_0110630"/>
<dbReference type="VEuPathDB" id="TriTrypDB:TcCL_ESM08631"/>
<proteinExistence type="predicted"/>
<feature type="domain" description="Glycerol-3-phosphate dehydrogenase NAD-dependent N-terminal" evidence="2">
    <location>
        <begin position="7"/>
        <end position="178"/>
    </location>
</feature>
<dbReference type="GO" id="GO:0016616">
    <property type="term" value="F:oxidoreductase activity, acting on the CH-OH group of donors, NAD or NADP as acceptor"/>
    <property type="evidence" value="ECO:0007669"/>
    <property type="project" value="InterPro"/>
</dbReference>
<evidence type="ECO:0000313" key="3">
    <source>
        <dbReference type="EMBL" id="PWV18488.1"/>
    </source>
</evidence>
<dbReference type="Proteomes" id="UP000246078">
    <property type="component" value="Unassembled WGS sequence"/>
</dbReference>
<dbReference type="Pfam" id="PF01210">
    <property type="entry name" value="NAD_Gly3P_dh_N"/>
    <property type="match status" value="1"/>
</dbReference>
<dbReference type="EMBL" id="PRFC01000013">
    <property type="protein sequence ID" value="PWV18488.1"/>
    <property type="molecule type" value="Genomic_DNA"/>
</dbReference>
<gene>
    <name evidence="3" type="ORF">C3747_13g95</name>
</gene>
<dbReference type="GO" id="GO:0051287">
    <property type="term" value="F:NAD binding"/>
    <property type="evidence" value="ECO:0007669"/>
    <property type="project" value="InterPro"/>
</dbReference>
<feature type="signal peptide" evidence="1">
    <location>
        <begin position="1"/>
        <end position="18"/>
    </location>
</feature>
<dbReference type="Gene3D" id="3.40.50.720">
    <property type="entry name" value="NAD(P)-binding Rossmann-like Domain"/>
    <property type="match status" value="1"/>
</dbReference>
<evidence type="ECO:0000259" key="2">
    <source>
        <dbReference type="Pfam" id="PF01210"/>
    </source>
</evidence>
<dbReference type="VEuPathDB" id="TriTrypDB:C3747_13g95"/>
<dbReference type="GO" id="GO:0046168">
    <property type="term" value="P:glycerol-3-phosphate catabolic process"/>
    <property type="evidence" value="ECO:0007669"/>
    <property type="project" value="InterPro"/>
</dbReference>
<dbReference type="SUPFAM" id="SSF51735">
    <property type="entry name" value="NAD(P)-binding Rossmann-fold domains"/>
    <property type="match status" value="1"/>
</dbReference>
<dbReference type="VEuPathDB" id="TriTrypDB:TcBrA4_0129830"/>
<comment type="caution">
    <text evidence="3">The sequence shown here is derived from an EMBL/GenBank/DDBJ whole genome shotgun (WGS) entry which is preliminary data.</text>
</comment>
<dbReference type="VEuPathDB" id="TriTrypDB:ECC02_001667"/>